<feature type="binding site" evidence="9">
    <location>
        <position position="150"/>
    </location>
    <ligand>
        <name>UDP-alpha-D-glucose</name>
        <dbReference type="ChEBI" id="CHEBI:58885"/>
    </ligand>
</feature>
<dbReference type="STRING" id="93759.A0A1R3K718"/>
<feature type="transmembrane region" description="Helical" evidence="10">
    <location>
        <begin position="520"/>
        <end position="537"/>
    </location>
</feature>
<keyword evidence="3" id="KW-0808">Transferase</keyword>
<evidence type="ECO:0000256" key="9">
    <source>
        <dbReference type="PIRSR" id="PIRSR605150-2"/>
    </source>
</evidence>
<keyword evidence="4 10" id="KW-0812">Transmembrane</keyword>
<evidence type="ECO:0000256" key="1">
    <source>
        <dbReference type="ARBA" id="ARBA00004308"/>
    </source>
</evidence>
<evidence type="ECO:0000256" key="6">
    <source>
        <dbReference type="ARBA" id="ARBA00023136"/>
    </source>
</evidence>
<reference evidence="12" key="1">
    <citation type="submission" date="2013-09" db="EMBL/GenBank/DDBJ databases">
        <title>Corchorus olitorius genome sequencing.</title>
        <authorList>
            <person name="Alam M."/>
            <person name="Haque M.S."/>
            <person name="Islam M.S."/>
            <person name="Emdad E.M."/>
            <person name="Islam M.M."/>
            <person name="Ahmed B."/>
            <person name="Halim A."/>
            <person name="Hossen Q.M.M."/>
            <person name="Hossain M.Z."/>
            <person name="Ahmed R."/>
            <person name="Khan M.M."/>
            <person name="Islam R."/>
            <person name="Rashid M.M."/>
            <person name="Khan S.A."/>
            <person name="Rahman M.S."/>
            <person name="Alam M."/>
            <person name="Yahiya A.S."/>
            <person name="Khan M.S."/>
            <person name="Azam M.S."/>
            <person name="Haque T."/>
            <person name="Lashkar M.Z.H."/>
            <person name="Akhand A.I."/>
            <person name="Morshed G."/>
            <person name="Roy S."/>
            <person name="Uddin K.S."/>
            <person name="Rabeya T."/>
            <person name="Hossain A.S."/>
            <person name="Chowdhury A."/>
            <person name="Snigdha A.R."/>
            <person name="Mortoza M.S."/>
            <person name="Matin S.A."/>
            <person name="Hoque S.M.E."/>
            <person name="Islam M.K."/>
            <person name="Roy D.K."/>
            <person name="Haider R."/>
            <person name="Moosa M.M."/>
            <person name="Elias S.M."/>
            <person name="Hasan A.M."/>
            <person name="Jahan S."/>
            <person name="Shafiuddin M."/>
            <person name="Mahmood N."/>
            <person name="Shommy N.S."/>
        </authorList>
    </citation>
    <scope>NUCLEOTIDE SEQUENCE [LARGE SCALE GENOMIC DNA]</scope>
    <source>
        <strain evidence="12">cv. O-4</strain>
    </source>
</reference>
<feature type="transmembrane region" description="Helical" evidence="10">
    <location>
        <begin position="485"/>
        <end position="508"/>
    </location>
</feature>
<feature type="active site" evidence="8">
    <location>
        <position position="373"/>
    </location>
</feature>
<protein>
    <submittedName>
        <fullName evidence="11">Cellulose synthase</fullName>
    </submittedName>
</protein>
<feature type="binding site" evidence="9">
    <location>
        <position position="121"/>
    </location>
    <ligand>
        <name>UDP-alpha-D-glucose</name>
        <dbReference type="ChEBI" id="CHEBI:58885"/>
    </ligand>
</feature>
<sequence>MEGGKGLRAAPFPPLHTFEPLRRTALNRIFAAFYTCAIIVLLYRHAQALLNYSTTSLLYFSINFSLLISDLVLAFMWAAAQAYRVRPIRRKEFPENLKRVIKEEDYPGLDVFICTADPFKEPPMNVVNTALSLMAYDYPPEKISVYVSDDGGSALTLFAFTEAAKFASYWLPFCREQNIMERSPEVYFASNNLSWSPEFEKIKMMYENMKAKVEHVVDKGEISDEYIIDNPHREAFKKWTKDFTRTDHPAVIQVILDRSEDKDVSGNYLPNLIYVSREKSKTSPHHFKAGALNALGPNYVGSGCFFQRRVFFGGPSEMVPPEFDELNSNNVVDKPIKSEEILEFAHHVAGCNYENQTKWGYLNGFRYGSLVEDYYTGFRLQCEGWKSLFCNPKRAAFLGDNPITIIDLLGQCKRWCIGLLEVAFSSKYNTLIYGSRSMGIFMGLAYSHYAFWPLWCIPVIHYSFLPQLALLNKVSILPKTSEPWFFLYVFLFLGAYGQDCLDFVLDGGSIKRWWNAQRMWMIRGLTCYVFGSVEYLLKSLGISTHGFTLTSKVQDDEQSKRYWQGTFEFGVPSPLFVPLTMAAIINLFSFLYGLKEFLVGSNMDGGLFLPMVLSGLIVLNCLPIYGAIALRNDKGKMPTQVTVIATFLSAALSSFAYLIFNQ</sequence>
<evidence type="ECO:0000256" key="8">
    <source>
        <dbReference type="PIRSR" id="PIRSR605150-1"/>
    </source>
</evidence>
<organism evidence="11 12">
    <name type="scientific">Corchorus olitorius</name>
    <dbReference type="NCBI Taxonomy" id="93759"/>
    <lineage>
        <taxon>Eukaryota</taxon>
        <taxon>Viridiplantae</taxon>
        <taxon>Streptophyta</taxon>
        <taxon>Embryophyta</taxon>
        <taxon>Tracheophyta</taxon>
        <taxon>Spermatophyta</taxon>
        <taxon>Magnoliopsida</taxon>
        <taxon>eudicotyledons</taxon>
        <taxon>Gunneridae</taxon>
        <taxon>Pentapetalae</taxon>
        <taxon>rosids</taxon>
        <taxon>malvids</taxon>
        <taxon>Malvales</taxon>
        <taxon>Malvaceae</taxon>
        <taxon>Grewioideae</taxon>
        <taxon>Apeibeae</taxon>
        <taxon>Corchorus</taxon>
    </lineage>
</organism>
<accession>A0A1R3K718</accession>
<feature type="transmembrane region" description="Helical" evidence="10">
    <location>
        <begin position="25"/>
        <end position="46"/>
    </location>
</feature>
<keyword evidence="7" id="KW-0961">Cell wall biogenesis/degradation</keyword>
<dbReference type="GO" id="GO:0016760">
    <property type="term" value="F:cellulose synthase (UDP-forming) activity"/>
    <property type="evidence" value="ECO:0007669"/>
    <property type="project" value="InterPro"/>
</dbReference>
<dbReference type="PANTHER" id="PTHR13301">
    <property type="entry name" value="X-BOX TRANSCRIPTION FACTOR-RELATED"/>
    <property type="match status" value="1"/>
</dbReference>
<keyword evidence="5 10" id="KW-1133">Transmembrane helix</keyword>
<proteinExistence type="predicted"/>
<evidence type="ECO:0000256" key="10">
    <source>
        <dbReference type="SAM" id="Phobius"/>
    </source>
</evidence>
<evidence type="ECO:0000313" key="12">
    <source>
        <dbReference type="Proteomes" id="UP000187203"/>
    </source>
</evidence>
<comment type="caution">
    <text evidence="11">The sequence shown here is derived from an EMBL/GenBank/DDBJ whole genome shotgun (WGS) entry which is preliminary data.</text>
</comment>
<evidence type="ECO:0000313" key="11">
    <source>
        <dbReference type="EMBL" id="OMP02893.1"/>
    </source>
</evidence>
<evidence type="ECO:0000256" key="5">
    <source>
        <dbReference type="ARBA" id="ARBA00022989"/>
    </source>
</evidence>
<dbReference type="Pfam" id="PF03552">
    <property type="entry name" value="Cellulose_synt"/>
    <property type="match status" value="2"/>
</dbReference>
<dbReference type="GO" id="GO:0012505">
    <property type="term" value="C:endomembrane system"/>
    <property type="evidence" value="ECO:0007669"/>
    <property type="project" value="UniProtKB-SubCell"/>
</dbReference>
<keyword evidence="6 10" id="KW-0472">Membrane</keyword>
<dbReference type="AlphaFoldDB" id="A0A1R3K718"/>
<feature type="binding site" evidence="9">
    <location>
        <position position="120"/>
    </location>
    <ligand>
        <name>UDP-alpha-D-glucose</name>
        <dbReference type="ChEBI" id="CHEBI:58885"/>
    </ligand>
</feature>
<feature type="transmembrane region" description="Helical" evidence="10">
    <location>
        <begin position="606"/>
        <end position="628"/>
    </location>
</feature>
<keyword evidence="2" id="KW-0328">Glycosyltransferase</keyword>
<dbReference type="GO" id="GO:0071555">
    <property type="term" value="P:cell wall organization"/>
    <property type="evidence" value="ECO:0007669"/>
    <property type="project" value="UniProtKB-KW"/>
</dbReference>
<evidence type="ECO:0000256" key="7">
    <source>
        <dbReference type="ARBA" id="ARBA00023316"/>
    </source>
</evidence>
<feature type="transmembrane region" description="Helical" evidence="10">
    <location>
        <begin position="575"/>
        <end position="594"/>
    </location>
</feature>
<dbReference type="GO" id="GO:0030244">
    <property type="term" value="P:cellulose biosynthetic process"/>
    <property type="evidence" value="ECO:0007669"/>
    <property type="project" value="InterPro"/>
</dbReference>
<name>A0A1R3K718_9ROSI</name>
<dbReference type="InterPro" id="IPR005150">
    <property type="entry name" value="Cellulose_synth"/>
</dbReference>
<evidence type="ECO:0000256" key="4">
    <source>
        <dbReference type="ARBA" id="ARBA00022692"/>
    </source>
</evidence>
<feature type="active site" evidence="8">
    <location>
        <position position="150"/>
    </location>
</feature>
<comment type="subcellular location">
    <subcellularLocation>
        <location evidence="1">Endomembrane system</location>
    </subcellularLocation>
</comment>
<dbReference type="OrthoDB" id="72851at2759"/>
<gene>
    <name evidence="11" type="ORF">COLO4_10738</name>
</gene>
<evidence type="ECO:0000256" key="3">
    <source>
        <dbReference type="ARBA" id="ARBA00022679"/>
    </source>
</evidence>
<feature type="transmembrane region" description="Helical" evidence="10">
    <location>
        <begin position="58"/>
        <end position="80"/>
    </location>
</feature>
<evidence type="ECO:0000256" key="2">
    <source>
        <dbReference type="ARBA" id="ARBA00022676"/>
    </source>
</evidence>
<feature type="transmembrane region" description="Helical" evidence="10">
    <location>
        <begin position="446"/>
        <end position="465"/>
    </location>
</feature>
<dbReference type="Proteomes" id="UP000187203">
    <property type="component" value="Unassembled WGS sequence"/>
</dbReference>
<dbReference type="EMBL" id="AWUE01014576">
    <property type="protein sequence ID" value="OMP02893.1"/>
    <property type="molecule type" value="Genomic_DNA"/>
</dbReference>
<feature type="transmembrane region" description="Helical" evidence="10">
    <location>
        <begin position="640"/>
        <end position="660"/>
    </location>
</feature>
<dbReference type="GO" id="GO:0016020">
    <property type="term" value="C:membrane"/>
    <property type="evidence" value="ECO:0007669"/>
    <property type="project" value="InterPro"/>
</dbReference>
<keyword evidence="12" id="KW-1185">Reference proteome</keyword>